<gene>
    <name evidence="1" type="ORF">HDF25_001543</name>
</gene>
<proteinExistence type="predicted"/>
<protein>
    <submittedName>
        <fullName evidence="1">Lipopolysaccharide assembly outer membrane protein LptD (OstA)</fullName>
    </submittedName>
</protein>
<accession>A0A7X0J2S1</accession>
<dbReference type="RefSeq" id="WP_184624125.1">
    <property type="nucleotide sequence ID" value="NZ_JACHCC010000003.1"/>
</dbReference>
<sequence length="159" mass="17250">MKLSANIILLISIVLLVSDSGFTFASQGSSITQVSQERDTAKKIVVKTQLRPAGAGTRANFIRQGDSKLAYSAVDSTKYSKDGSTIYLYGKAKVTYQSFELDADYITYNSKTNTVFASGRKNQRGRYAGRPVILMEKQGASVADSILMNVKSGTGTVFH</sequence>
<organism evidence="1 2">
    <name type="scientific">Pedobacter cryoconitis</name>
    <dbReference type="NCBI Taxonomy" id="188932"/>
    <lineage>
        <taxon>Bacteria</taxon>
        <taxon>Pseudomonadati</taxon>
        <taxon>Bacteroidota</taxon>
        <taxon>Sphingobacteriia</taxon>
        <taxon>Sphingobacteriales</taxon>
        <taxon>Sphingobacteriaceae</taxon>
        <taxon>Pedobacter</taxon>
    </lineage>
</organism>
<dbReference type="Gene3D" id="2.60.450.10">
    <property type="entry name" value="Lipopolysaccharide (LPS) transport protein A like domain"/>
    <property type="match status" value="1"/>
</dbReference>
<dbReference type="Proteomes" id="UP000521017">
    <property type="component" value="Unassembled WGS sequence"/>
</dbReference>
<reference evidence="1 2" key="1">
    <citation type="submission" date="2020-08" db="EMBL/GenBank/DDBJ databases">
        <title>Genomic Encyclopedia of Type Strains, Phase IV (KMG-V): Genome sequencing to study the core and pangenomes of soil and plant-associated prokaryotes.</title>
        <authorList>
            <person name="Whitman W."/>
        </authorList>
    </citation>
    <scope>NUCLEOTIDE SEQUENCE [LARGE SCALE GENOMIC DNA]</scope>
    <source>
        <strain evidence="1 2">M2T3</strain>
    </source>
</reference>
<comment type="caution">
    <text evidence="1">The sequence shown here is derived from an EMBL/GenBank/DDBJ whole genome shotgun (WGS) entry which is preliminary data.</text>
</comment>
<name>A0A7X0J2S1_9SPHI</name>
<dbReference type="EMBL" id="JACHCC010000003">
    <property type="protein sequence ID" value="MBB6499402.1"/>
    <property type="molecule type" value="Genomic_DNA"/>
</dbReference>
<dbReference type="AlphaFoldDB" id="A0A7X0J2S1"/>
<evidence type="ECO:0000313" key="2">
    <source>
        <dbReference type="Proteomes" id="UP000521017"/>
    </source>
</evidence>
<evidence type="ECO:0000313" key="1">
    <source>
        <dbReference type="EMBL" id="MBB6499402.1"/>
    </source>
</evidence>